<organism evidence="2 3">
    <name type="scientific">Schleiferilactobacillus perolens DSM 12744</name>
    <dbReference type="NCBI Taxonomy" id="1423792"/>
    <lineage>
        <taxon>Bacteria</taxon>
        <taxon>Bacillati</taxon>
        <taxon>Bacillota</taxon>
        <taxon>Bacilli</taxon>
        <taxon>Lactobacillales</taxon>
        <taxon>Lactobacillaceae</taxon>
        <taxon>Schleiferilactobacillus</taxon>
    </lineage>
</organism>
<keyword evidence="1" id="KW-1133">Transmembrane helix</keyword>
<dbReference type="RefSeq" id="WP_057820636.1">
    <property type="nucleotide sequence ID" value="NZ_AZEC01000007.1"/>
</dbReference>
<evidence type="ECO:0000313" key="2">
    <source>
        <dbReference type="EMBL" id="KRL12583.1"/>
    </source>
</evidence>
<accession>A0A0R1MWL5</accession>
<feature type="transmembrane region" description="Helical" evidence="1">
    <location>
        <begin position="138"/>
        <end position="159"/>
    </location>
</feature>
<gene>
    <name evidence="2" type="ORF">FD09_GL002902</name>
</gene>
<comment type="caution">
    <text evidence="2">The sequence shown here is derived from an EMBL/GenBank/DDBJ whole genome shotgun (WGS) entry which is preliminary data.</text>
</comment>
<name>A0A0R1MWL5_9LACO</name>
<dbReference type="Proteomes" id="UP000051330">
    <property type="component" value="Unassembled WGS sequence"/>
</dbReference>
<dbReference type="AlphaFoldDB" id="A0A0R1MWL5"/>
<protein>
    <submittedName>
        <fullName evidence="2">Uncharacterized protein</fullName>
    </submittedName>
</protein>
<keyword evidence="1" id="KW-0812">Transmembrane</keyword>
<dbReference type="EMBL" id="AZEC01000007">
    <property type="protein sequence ID" value="KRL12583.1"/>
    <property type="molecule type" value="Genomic_DNA"/>
</dbReference>
<dbReference type="PATRIC" id="fig|1423792.3.peg.2975"/>
<keyword evidence="3" id="KW-1185">Reference proteome</keyword>
<feature type="transmembrane region" description="Helical" evidence="1">
    <location>
        <begin position="171"/>
        <end position="192"/>
    </location>
</feature>
<sequence length="242" mass="27425">MFDEENFIREQLIAKIEKIDRPNWLSPLGFFQISSILLGLLSLTFLGVGILTHCAWWLFATNYTLLTMLILTIGFMISSVKANKGIRRKRNVLKKLEATEIVVNLLQPRSVDHAQSVIQQVLARIDLDLQQTTTRVNLIINVGGGTLLVTPLITVLTNSPIMKAVLQKPQSLGVLVLLIFLSALVFSIVIFASQLGRSSWKDIETRRYLTMYLYALEFQEPLYEVAKYAADVLQNPKYEIKN</sequence>
<feature type="transmembrane region" description="Helical" evidence="1">
    <location>
        <begin position="56"/>
        <end position="80"/>
    </location>
</feature>
<evidence type="ECO:0000313" key="3">
    <source>
        <dbReference type="Proteomes" id="UP000051330"/>
    </source>
</evidence>
<feature type="transmembrane region" description="Helical" evidence="1">
    <location>
        <begin position="28"/>
        <end position="50"/>
    </location>
</feature>
<evidence type="ECO:0000256" key="1">
    <source>
        <dbReference type="SAM" id="Phobius"/>
    </source>
</evidence>
<reference evidence="2 3" key="1">
    <citation type="journal article" date="2015" name="Genome Announc.">
        <title>Expanding the biotechnology potential of lactobacilli through comparative genomics of 213 strains and associated genera.</title>
        <authorList>
            <person name="Sun Z."/>
            <person name="Harris H.M."/>
            <person name="McCann A."/>
            <person name="Guo C."/>
            <person name="Argimon S."/>
            <person name="Zhang W."/>
            <person name="Yang X."/>
            <person name="Jeffery I.B."/>
            <person name="Cooney J.C."/>
            <person name="Kagawa T.F."/>
            <person name="Liu W."/>
            <person name="Song Y."/>
            <person name="Salvetti E."/>
            <person name="Wrobel A."/>
            <person name="Rasinkangas P."/>
            <person name="Parkhill J."/>
            <person name="Rea M.C."/>
            <person name="O'Sullivan O."/>
            <person name="Ritari J."/>
            <person name="Douillard F.P."/>
            <person name="Paul Ross R."/>
            <person name="Yang R."/>
            <person name="Briner A.E."/>
            <person name="Felis G.E."/>
            <person name="de Vos W.M."/>
            <person name="Barrangou R."/>
            <person name="Klaenhammer T.R."/>
            <person name="Caufield P.W."/>
            <person name="Cui Y."/>
            <person name="Zhang H."/>
            <person name="O'Toole P.W."/>
        </authorList>
    </citation>
    <scope>NUCLEOTIDE SEQUENCE [LARGE SCALE GENOMIC DNA]</scope>
    <source>
        <strain evidence="2 3">DSM 12744</strain>
    </source>
</reference>
<keyword evidence="1" id="KW-0472">Membrane</keyword>
<proteinExistence type="predicted"/>